<keyword evidence="1" id="KW-0812">Transmembrane</keyword>
<dbReference type="EMBL" id="ACHA02000005">
    <property type="protein sequence ID" value="EFK58556.1"/>
    <property type="molecule type" value="Genomic_DNA"/>
</dbReference>
<sequence length="1070" mass="121336">MMRRLCKIRKSIFILKILIFMFCNFTVLIVKSQTNDYERVRNNFVVFPSPKSWAFSNYGNYPMSLYTGTPEIKIDLFDLRVNQFNLNVGLSYSTLENKPSNFPSEVGLGFSLQVGGVITRVLKSLPDDDVRGYYFNGGNIQQYYTDRTSYLNDVLNTSLDSEPDIFHFKISNYSGTFYFDKNKNIIQDQFSNYKIDPIVDGHNFTGFIVISPDGVRYEFKDRNVSTYTINSMGANFYNSAWYLTRITLVSGQQIDFEYYPNSLDLSSANYFLSYAKTQTGGTVIGLLPSDLSTSNTHIFTHYEKYLKKIKFPLGSIEFEMSNRIDRGAQKTKKLDAVNLLDKNGLFNYGYSFAYIENQDERFKLSGILKNTSQTTELYRNFTYNSQLLPWGSNPNYPYYSNQVDYWGYYNGLNGVDGGTIPQTLFKGTLYGDAVRESNYIYASAEVLKRISYPTGGYTEFRYELNDFSLQGDSYSPKRKTSVSSHVLSFEYEDGTFSVDPYSLEFTLENPTLVEVSKNLKGGGPNTKWIVPSSTNYQFYSMTLSPGTYNAGSILNANYLLHWENSDVVMASGAVSFGYMEAEELTENEKAYGGGLRVAEIINHDGQNTISKKYLYKDFLTSQNSSGILTKMPTHVISAASLIPNVQGIFSSSTPILGYDESEVLGYSSVIELNEDNSYTKFVYSTIFDVPDETALFELGVADPLLSANISRKSSRGKLLREETYNSIGDLIKSTQYTYSDFADNRSKSIQYVLVQPTFPLLANYPGGELHTDRLSATMNTLYTRYFPFTALVNKRTIRKDGGSENIHLEEFKYDNSFHAHWTRNFVSKSNKDSFVTYVTYPLDYNSGFESLISKNILNVPVETVNTVKNENQEHIVSGVLNQYSDNGKLSQYSQLDISEPLTDFKFSNRLSGQIPPNGGRGAFIADSRYNVKLSVPLYDTYGNPLAVKKTNGPVTSYLWGYNGQYPVAEIVNAQYNDVVSAIGGQSVVDELNSGTVTADYIRQKMDILRSNLPGSQITSYTYKPLVGMTSKTDARGQTEYYQYDGLQRLQHVLDQFQQLRQSYHYHYRAQ</sequence>
<keyword evidence="3" id="KW-1185">Reference proteome</keyword>
<dbReference type="GeneID" id="95430111"/>
<keyword evidence="1" id="KW-1133">Transmembrane helix</keyword>
<dbReference type="RefSeq" id="WP_002998652.1">
    <property type="nucleotide sequence ID" value="NZ_GL379772.1"/>
</dbReference>
<evidence type="ECO:0008006" key="4">
    <source>
        <dbReference type="Google" id="ProtNLM"/>
    </source>
</evidence>
<dbReference type="STRING" id="525373.HMPREF0766_11273"/>
<feature type="transmembrane region" description="Helical" evidence="1">
    <location>
        <begin position="12"/>
        <end position="30"/>
    </location>
</feature>
<dbReference type="eggNOG" id="COG3209">
    <property type="taxonomic scope" value="Bacteria"/>
</dbReference>
<comment type="caution">
    <text evidence="2">The sequence shown here is derived from an EMBL/GenBank/DDBJ whole genome shotgun (WGS) entry which is preliminary data.</text>
</comment>
<accession>D7VJV4</accession>
<dbReference type="AlphaFoldDB" id="D7VJV4"/>
<organism evidence="2 3">
    <name type="scientific">Sphingobacterium spiritivorum ATCC 33861</name>
    <dbReference type="NCBI Taxonomy" id="525373"/>
    <lineage>
        <taxon>Bacteria</taxon>
        <taxon>Pseudomonadati</taxon>
        <taxon>Bacteroidota</taxon>
        <taxon>Sphingobacteriia</taxon>
        <taxon>Sphingobacteriales</taxon>
        <taxon>Sphingobacteriaceae</taxon>
        <taxon>Sphingobacterium</taxon>
    </lineage>
</organism>
<dbReference type="Proteomes" id="UP000006258">
    <property type="component" value="Unassembled WGS sequence"/>
</dbReference>
<protein>
    <recommendedName>
        <fullName evidence="4">YD repeat-containing protein</fullName>
    </recommendedName>
</protein>
<name>D7VJV4_SPHSI</name>
<proteinExistence type="predicted"/>
<reference evidence="2" key="1">
    <citation type="submission" date="2010-07" db="EMBL/GenBank/DDBJ databases">
        <authorList>
            <person name="Muzny D."/>
            <person name="Qin X."/>
            <person name="Buhay C."/>
            <person name="Dugan-Rocha S."/>
            <person name="Ding Y."/>
            <person name="Chen G."/>
            <person name="Hawes A."/>
            <person name="Holder M."/>
            <person name="Jhangiani S."/>
            <person name="Johnson A."/>
            <person name="Khan Z."/>
            <person name="Li Z."/>
            <person name="Liu W."/>
            <person name="Liu X."/>
            <person name="Perez L."/>
            <person name="Shen H."/>
            <person name="Wang Q."/>
            <person name="Watt J."/>
            <person name="Xi L."/>
            <person name="Xin Y."/>
            <person name="Zhou J."/>
            <person name="Deng J."/>
            <person name="Jiang H."/>
            <person name="Liu Y."/>
            <person name="Qu J."/>
            <person name="Song X.-Z."/>
            <person name="Zhang L."/>
            <person name="Villasana D."/>
            <person name="Johnson A."/>
            <person name="Liu J."/>
            <person name="Liyanage D."/>
            <person name="Lorensuhewa L."/>
            <person name="Robinson T."/>
            <person name="Song A."/>
            <person name="Song B.-B."/>
            <person name="Dinh H."/>
            <person name="Thornton R."/>
            <person name="Coyle M."/>
            <person name="Francisco L."/>
            <person name="Jackson L."/>
            <person name="Javaid M."/>
            <person name="Korchina V."/>
            <person name="Kovar C."/>
            <person name="Mata R."/>
            <person name="Mathew T."/>
            <person name="Ngo R."/>
            <person name="Nguyen L."/>
            <person name="Nguyen N."/>
            <person name="Okwuonu G."/>
            <person name="Ongeri F."/>
            <person name="Pham C."/>
            <person name="Simmons D."/>
            <person name="Wilczek-Boney K."/>
            <person name="Hale W."/>
            <person name="Jakkamsetti A."/>
            <person name="Pham P."/>
            <person name="Ruth R."/>
            <person name="San Lucas F."/>
            <person name="Warren J."/>
            <person name="Zhang J."/>
            <person name="Zhao Z."/>
            <person name="Zhou C."/>
            <person name="Zhu D."/>
            <person name="Lee S."/>
            <person name="Bess C."/>
            <person name="Blankenburg K."/>
            <person name="Forbes L."/>
            <person name="Fu Q."/>
            <person name="Gubbala S."/>
            <person name="Hirani K."/>
            <person name="Jayaseelan J.C."/>
            <person name="Lara F."/>
            <person name="Munidasa M."/>
            <person name="Palculict T."/>
            <person name="Patil S."/>
            <person name="Pu L.-L."/>
            <person name="Saada N."/>
            <person name="Tang L."/>
            <person name="Weissenberger G."/>
            <person name="Zhu Y."/>
            <person name="Hemphill L."/>
            <person name="Shang Y."/>
            <person name="Youmans B."/>
            <person name="Ayvaz T."/>
            <person name="Ross M."/>
            <person name="Santibanez J."/>
            <person name="Aqrawi P."/>
            <person name="Gross S."/>
            <person name="Joshi V."/>
            <person name="Fowler G."/>
            <person name="Nazareth L."/>
            <person name="Reid J."/>
            <person name="Worley K."/>
            <person name="Petrosino J."/>
            <person name="Highlander S."/>
            <person name="Gibbs R."/>
        </authorList>
    </citation>
    <scope>NUCLEOTIDE SEQUENCE [LARGE SCALE GENOMIC DNA]</scope>
    <source>
        <strain evidence="2">ATCC 33861</strain>
    </source>
</reference>
<dbReference type="OrthoDB" id="680656at2"/>
<dbReference type="HOGENOM" id="CLU_006833_0_0_10"/>
<evidence type="ECO:0000313" key="2">
    <source>
        <dbReference type="EMBL" id="EFK58556.1"/>
    </source>
</evidence>
<evidence type="ECO:0000313" key="3">
    <source>
        <dbReference type="Proteomes" id="UP000006258"/>
    </source>
</evidence>
<keyword evidence="1" id="KW-0472">Membrane</keyword>
<gene>
    <name evidence="2" type="ORF">HMPREF0766_11273</name>
</gene>
<evidence type="ECO:0000256" key="1">
    <source>
        <dbReference type="SAM" id="Phobius"/>
    </source>
</evidence>